<gene>
    <name evidence="2" type="ORF">L195_g000845</name>
</gene>
<reference evidence="2 3" key="2">
    <citation type="journal article" date="2017" name="Front. Plant Sci.">
        <title>Gene Classification and Mining of Molecular Markers Useful in Red Clover (Trifolium pratense) Breeding.</title>
        <authorList>
            <person name="Istvanek J."/>
            <person name="Dluhosova J."/>
            <person name="Dluhos P."/>
            <person name="Patkova L."/>
            <person name="Nedelnik J."/>
            <person name="Repkova J."/>
        </authorList>
    </citation>
    <scope>NUCLEOTIDE SEQUENCE [LARGE SCALE GENOMIC DNA]</scope>
    <source>
        <strain evidence="3">cv. Tatra</strain>
        <tissue evidence="2">Young leaves</tissue>
    </source>
</reference>
<dbReference type="Proteomes" id="UP000236291">
    <property type="component" value="Unassembled WGS sequence"/>
</dbReference>
<evidence type="ECO:0000313" key="3">
    <source>
        <dbReference type="Proteomes" id="UP000236291"/>
    </source>
</evidence>
<dbReference type="EMBL" id="ASHM01000317">
    <property type="protein sequence ID" value="PNY04423.1"/>
    <property type="molecule type" value="Genomic_DNA"/>
</dbReference>
<protein>
    <submittedName>
        <fullName evidence="2">Uncharacterized protein</fullName>
    </submittedName>
</protein>
<reference evidence="2 3" key="1">
    <citation type="journal article" date="2014" name="Am. J. Bot.">
        <title>Genome assembly and annotation for red clover (Trifolium pratense; Fabaceae).</title>
        <authorList>
            <person name="Istvanek J."/>
            <person name="Jaros M."/>
            <person name="Krenek A."/>
            <person name="Repkova J."/>
        </authorList>
    </citation>
    <scope>NUCLEOTIDE SEQUENCE [LARGE SCALE GENOMIC DNA]</scope>
    <source>
        <strain evidence="3">cv. Tatra</strain>
        <tissue evidence="2">Young leaves</tissue>
    </source>
</reference>
<proteinExistence type="predicted"/>
<comment type="caution">
    <text evidence="2">The sequence shown here is derived from an EMBL/GenBank/DDBJ whole genome shotgun (WGS) entry which is preliminary data.</text>
</comment>
<organism evidence="2 3">
    <name type="scientific">Trifolium pratense</name>
    <name type="common">Red clover</name>
    <dbReference type="NCBI Taxonomy" id="57577"/>
    <lineage>
        <taxon>Eukaryota</taxon>
        <taxon>Viridiplantae</taxon>
        <taxon>Streptophyta</taxon>
        <taxon>Embryophyta</taxon>
        <taxon>Tracheophyta</taxon>
        <taxon>Spermatophyta</taxon>
        <taxon>Magnoliopsida</taxon>
        <taxon>eudicotyledons</taxon>
        <taxon>Gunneridae</taxon>
        <taxon>Pentapetalae</taxon>
        <taxon>rosids</taxon>
        <taxon>fabids</taxon>
        <taxon>Fabales</taxon>
        <taxon>Fabaceae</taxon>
        <taxon>Papilionoideae</taxon>
        <taxon>50 kb inversion clade</taxon>
        <taxon>NPAAA clade</taxon>
        <taxon>Hologalegina</taxon>
        <taxon>IRL clade</taxon>
        <taxon>Trifolieae</taxon>
        <taxon>Trifolium</taxon>
    </lineage>
</organism>
<feature type="transmembrane region" description="Helical" evidence="1">
    <location>
        <begin position="50"/>
        <end position="72"/>
    </location>
</feature>
<keyword evidence="1" id="KW-0472">Membrane</keyword>
<evidence type="ECO:0000313" key="2">
    <source>
        <dbReference type="EMBL" id="PNY04423.1"/>
    </source>
</evidence>
<name>A0A2K3NN10_TRIPR</name>
<sequence>MVLMRRLVRVAKIWIVTGYLIAEQITSVEVARWNISSLSSICYVELPCSGVCWCIAGAAVCFIYCIIHFLWWQGTGSQGVGFRIPNLGLDGFSLREAVLMVISAKCDFMVVSEGSCTEVLALKIRILNTVMEFNFKFNPPVRRVTP</sequence>
<accession>A0A2K3NN10</accession>
<dbReference type="AlphaFoldDB" id="A0A2K3NN10"/>
<evidence type="ECO:0000256" key="1">
    <source>
        <dbReference type="SAM" id="Phobius"/>
    </source>
</evidence>
<keyword evidence="1" id="KW-1133">Transmembrane helix</keyword>
<keyword evidence="1" id="KW-0812">Transmembrane</keyword>